<feature type="region of interest" description="Disordered" evidence="6">
    <location>
        <begin position="385"/>
        <end position="405"/>
    </location>
</feature>
<evidence type="ECO:0000256" key="2">
    <source>
        <dbReference type="ARBA" id="ARBA00022946"/>
    </source>
</evidence>
<keyword evidence="3" id="KW-0496">Mitochondrion</keyword>
<evidence type="ECO:0000256" key="3">
    <source>
        <dbReference type="ARBA" id="ARBA00023128"/>
    </source>
</evidence>
<reference evidence="8" key="1">
    <citation type="submission" date="2022-10" db="EMBL/GenBank/DDBJ databases">
        <title>Culturing micro-colonial fungi from biological soil crusts in the Mojave desert and describing Neophaeococcomyces mojavensis, and introducing the new genera and species Taxawa tesnikishii.</title>
        <authorList>
            <person name="Kurbessoian T."/>
            <person name="Stajich J.E."/>
        </authorList>
    </citation>
    <scope>NUCLEOTIDE SEQUENCE</scope>
    <source>
        <strain evidence="8">TK_41</strain>
    </source>
</reference>
<name>A0AA39CC47_9EURO</name>
<feature type="region of interest" description="Disordered" evidence="6">
    <location>
        <begin position="272"/>
        <end position="291"/>
    </location>
</feature>
<dbReference type="EMBL" id="JAPDRK010000024">
    <property type="protein sequence ID" value="KAJ9602868.1"/>
    <property type="molecule type" value="Genomic_DNA"/>
</dbReference>
<dbReference type="Proteomes" id="UP001172673">
    <property type="component" value="Unassembled WGS sequence"/>
</dbReference>
<gene>
    <name evidence="8" type="primary">CAF17</name>
    <name evidence="8" type="ORF">H2200_012648</name>
</gene>
<dbReference type="GO" id="GO:0016226">
    <property type="term" value="P:iron-sulfur cluster assembly"/>
    <property type="evidence" value="ECO:0007669"/>
    <property type="project" value="TreeGrafter"/>
</dbReference>
<accession>A0AA39CC47</accession>
<dbReference type="InterPro" id="IPR017703">
    <property type="entry name" value="YgfZ/GCV_T_CS"/>
</dbReference>
<comment type="similarity">
    <text evidence="4">Belongs to the GcvT family. CAF17/IBA57 subfamily.</text>
</comment>
<organism evidence="8 9">
    <name type="scientific">Cladophialophora chaetospira</name>
    <dbReference type="NCBI Taxonomy" id="386627"/>
    <lineage>
        <taxon>Eukaryota</taxon>
        <taxon>Fungi</taxon>
        <taxon>Dikarya</taxon>
        <taxon>Ascomycota</taxon>
        <taxon>Pezizomycotina</taxon>
        <taxon>Eurotiomycetes</taxon>
        <taxon>Chaetothyriomycetidae</taxon>
        <taxon>Chaetothyriales</taxon>
        <taxon>Herpotrichiellaceae</taxon>
        <taxon>Cladophialophora</taxon>
    </lineage>
</organism>
<dbReference type="Gene3D" id="3.30.1360.120">
    <property type="entry name" value="Probable tRNA modification gtpase trme, domain 1"/>
    <property type="match status" value="2"/>
</dbReference>
<dbReference type="AlphaFoldDB" id="A0AA39CC47"/>
<feature type="domain" description="CAF17 C-terminal" evidence="7">
    <location>
        <begin position="263"/>
        <end position="351"/>
    </location>
</feature>
<evidence type="ECO:0000259" key="7">
    <source>
        <dbReference type="Pfam" id="PF25455"/>
    </source>
</evidence>
<keyword evidence="2" id="KW-0809">Transit peptide</keyword>
<dbReference type="InterPro" id="IPR045179">
    <property type="entry name" value="YgfZ/GcvT"/>
</dbReference>
<evidence type="ECO:0000256" key="1">
    <source>
        <dbReference type="ARBA" id="ARBA00004305"/>
    </source>
</evidence>
<dbReference type="PANTHER" id="PTHR22602:SF0">
    <property type="entry name" value="TRANSFERASE CAF17, MITOCHONDRIAL-RELATED"/>
    <property type="match status" value="1"/>
</dbReference>
<evidence type="ECO:0000313" key="9">
    <source>
        <dbReference type="Proteomes" id="UP001172673"/>
    </source>
</evidence>
<feature type="region of interest" description="Disordered" evidence="6">
    <location>
        <begin position="156"/>
        <end position="200"/>
    </location>
</feature>
<dbReference type="SUPFAM" id="SSF103025">
    <property type="entry name" value="Folate-binding domain"/>
    <property type="match status" value="1"/>
</dbReference>
<protein>
    <recommendedName>
        <fullName evidence="5">Iron-sulfur cluster assembly factor IBA57 homolog, mitochondrial</fullName>
    </recommendedName>
</protein>
<dbReference type="InterPro" id="IPR027266">
    <property type="entry name" value="TrmE/GcvT-like"/>
</dbReference>
<feature type="compositionally biased region" description="Polar residues" evidence="6">
    <location>
        <begin position="184"/>
        <end position="200"/>
    </location>
</feature>
<evidence type="ECO:0000313" key="8">
    <source>
        <dbReference type="EMBL" id="KAJ9602868.1"/>
    </source>
</evidence>
<comment type="subcellular location">
    <subcellularLocation>
        <location evidence="1">Mitochondrion matrix</location>
    </subcellularLocation>
</comment>
<proteinExistence type="inferred from homology"/>
<dbReference type="InterPro" id="IPR057460">
    <property type="entry name" value="CAF17_C"/>
</dbReference>
<feature type="compositionally biased region" description="Basic and acidic residues" evidence="6">
    <location>
        <begin position="159"/>
        <end position="174"/>
    </location>
</feature>
<evidence type="ECO:0000256" key="4">
    <source>
        <dbReference type="ARBA" id="ARBA00093447"/>
    </source>
</evidence>
<evidence type="ECO:0000256" key="5">
    <source>
        <dbReference type="ARBA" id="ARBA00093637"/>
    </source>
</evidence>
<evidence type="ECO:0000256" key="6">
    <source>
        <dbReference type="SAM" id="MobiDB-lite"/>
    </source>
</evidence>
<dbReference type="PANTHER" id="PTHR22602">
    <property type="entry name" value="TRANSFERASE CAF17, MITOCHONDRIAL-RELATED"/>
    <property type="match status" value="1"/>
</dbReference>
<dbReference type="Pfam" id="PF25455">
    <property type="entry name" value="Beta-barrel_CAF17_C"/>
    <property type="match status" value="1"/>
</dbReference>
<dbReference type="GO" id="GO:0005759">
    <property type="term" value="C:mitochondrial matrix"/>
    <property type="evidence" value="ECO:0007669"/>
    <property type="project" value="UniProtKB-SubCell"/>
</dbReference>
<dbReference type="NCBIfam" id="TIGR03317">
    <property type="entry name" value="ygfZ_signature"/>
    <property type="match status" value="1"/>
</dbReference>
<comment type="caution">
    <text evidence="8">The sequence shown here is derived from an EMBL/GenBank/DDBJ whole genome shotgun (WGS) entry which is preliminary data.</text>
</comment>
<sequence length="405" mass="45331">MSPRAKSVTLKPFVCTSCRSRRERLKPSHFRTFTTSPQHPASLSSGRYAQLTNRRVIRLAGPDATLFLHNLIPAKIVDIGGSTNPIYTAFLSAQGRILNDVFIYPPSNGSSGEEWFVEVDEAGAGDLLKHLKKHKLRAKFQLEKVDPEKTGVYYSWPSSEEHDGGHRIGGRDPRPGMGTRWLEDSSSNPVQQLRDSGSEQTTLEDYTIHRMRNGIAEGQSEIIPGHALPQESNIDFFGGIDFFKGCYLGQELTIRTHHTGVVRKRILPVQLYDKDTSPPPEQREAPQYEADSKILLPPAGSNISKMKAKGRGRSSGKWLGGVGNIGLALCRLEMMTDIQLTADCTNYDPAEQYKVQWEVEGEGPSNEVLLQPFVPAWLREGVEASLRRKEKKKPKHEEEDEEELD</sequence>
<keyword evidence="9" id="KW-1185">Reference proteome</keyword>